<evidence type="ECO:0000256" key="2">
    <source>
        <dbReference type="ARBA" id="ARBA00023315"/>
    </source>
</evidence>
<dbReference type="Gene3D" id="3.40.630.30">
    <property type="match status" value="1"/>
</dbReference>
<accession>A0A833R6X3</accession>
<dbReference type="InterPro" id="IPR051016">
    <property type="entry name" value="Diverse_Substrate_AcTransf"/>
</dbReference>
<dbReference type="OrthoDB" id="7305308at2759"/>
<dbReference type="AlphaFoldDB" id="A0A833R6X3"/>
<comment type="caution">
    <text evidence="4">The sequence shown here is derived from an EMBL/GenBank/DDBJ whole genome shotgun (WGS) entry which is preliminary data.</text>
</comment>
<organism evidence="4 5">
    <name type="scientific">Carex littledalei</name>
    <dbReference type="NCBI Taxonomy" id="544730"/>
    <lineage>
        <taxon>Eukaryota</taxon>
        <taxon>Viridiplantae</taxon>
        <taxon>Streptophyta</taxon>
        <taxon>Embryophyta</taxon>
        <taxon>Tracheophyta</taxon>
        <taxon>Spermatophyta</taxon>
        <taxon>Magnoliopsida</taxon>
        <taxon>Liliopsida</taxon>
        <taxon>Poales</taxon>
        <taxon>Cyperaceae</taxon>
        <taxon>Cyperoideae</taxon>
        <taxon>Cariceae</taxon>
        <taxon>Carex</taxon>
        <taxon>Carex subgen. Euthyceras</taxon>
    </lineage>
</organism>
<dbReference type="PANTHER" id="PTHR10545:SF29">
    <property type="entry name" value="GH14572P-RELATED"/>
    <property type="match status" value="1"/>
</dbReference>
<dbReference type="SUPFAM" id="SSF55729">
    <property type="entry name" value="Acyl-CoA N-acyltransferases (Nat)"/>
    <property type="match status" value="1"/>
</dbReference>
<feature type="domain" description="N-acetyltransferase" evidence="3">
    <location>
        <begin position="30"/>
        <end position="103"/>
    </location>
</feature>
<dbReference type="GO" id="GO:0008080">
    <property type="term" value="F:N-acetyltransferase activity"/>
    <property type="evidence" value="ECO:0007669"/>
    <property type="project" value="UniProtKB-ARBA"/>
</dbReference>
<dbReference type="CDD" id="cd04301">
    <property type="entry name" value="NAT_SF"/>
    <property type="match status" value="1"/>
</dbReference>
<evidence type="ECO:0000259" key="3">
    <source>
        <dbReference type="Pfam" id="PF00583"/>
    </source>
</evidence>
<reference evidence="4" key="1">
    <citation type="submission" date="2020-01" db="EMBL/GenBank/DDBJ databases">
        <title>Genome sequence of Kobresia littledalei, the first chromosome-level genome in the family Cyperaceae.</title>
        <authorList>
            <person name="Qu G."/>
        </authorList>
    </citation>
    <scope>NUCLEOTIDE SEQUENCE</scope>
    <source>
        <strain evidence="4">C.B.Clarke</strain>
        <tissue evidence="4">Leaf</tissue>
    </source>
</reference>
<protein>
    <submittedName>
        <fullName evidence="4">Putative acetyltransferase NATA1-like protein</fullName>
    </submittedName>
</protein>
<proteinExistence type="predicted"/>
<dbReference type="PANTHER" id="PTHR10545">
    <property type="entry name" value="DIAMINE N-ACETYLTRANSFERASE"/>
    <property type="match status" value="1"/>
</dbReference>
<dbReference type="Proteomes" id="UP000623129">
    <property type="component" value="Unassembled WGS sequence"/>
</dbReference>
<dbReference type="InterPro" id="IPR016181">
    <property type="entry name" value="Acyl_CoA_acyltransferase"/>
</dbReference>
<sequence>MAPRAVLLYLSFTSPPVPSPQTFFVTQFPLPSPITDPNEADFASPLDDGHVIAGFVNCFSNYSSFLAKPGLYIEQIFVREPWRRKGLGKFMLSAVVKKAAELGDGKG</sequence>
<keyword evidence="1 4" id="KW-0808">Transferase</keyword>
<keyword evidence="5" id="KW-1185">Reference proteome</keyword>
<evidence type="ECO:0000313" key="5">
    <source>
        <dbReference type="Proteomes" id="UP000623129"/>
    </source>
</evidence>
<dbReference type="Pfam" id="PF00583">
    <property type="entry name" value="Acetyltransf_1"/>
    <property type="match status" value="1"/>
</dbReference>
<dbReference type="InterPro" id="IPR000182">
    <property type="entry name" value="GNAT_dom"/>
</dbReference>
<evidence type="ECO:0000256" key="1">
    <source>
        <dbReference type="ARBA" id="ARBA00022679"/>
    </source>
</evidence>
<name>A0A833R6X3_9POAL</name>
<dbReference type="EMBL" id="SWLB01000007">
    <property type="protein sequence ID" value="KAF3336324.1"/>
    <property type="molecule type" value="Genomic_DNA"/>
</dbReference>
<evidence type="ECO:0000313" key="4">
    <source>
        <dbReference type="EMBL" id="KAF3336324.1"/>
    </source>
</evidence>
<gene>
    <name evidence="4" type="ORF">FCM35_KLT18910</name>
</gene>
<keyword evidence="2" id="KW-0012">Acyltransferase</keyword>